<organism evidence="3 4">
    <name type="scientific">Teichococcus globiformis</name>
    <dbReference type="NCBI Taxonomy" id="2307229"/>
    <lineage>
        <taxon>Bacteria</taxon>
        <taxon>Pseudomonadati</taxon>
        <taxon>Pseudomonadota</taxon>
        <taxon>Alphaproteobacteria</taxon>
        <taxon>Acetobacterales</taxon>
        <taxon>Roseomonadaceae</taxon>
        <taxon>Roseomonas</taxon>
    </lineage>
</organism>
<comment type="similarity">
    <text evidence="2">Belongs to the bacterial solute-binding protein 1 family.</text>
</comment>
<evidence type="ECO:0000256" key="1">
    <source>
        <dbReference type="ARBA" id="ARBA00004418"/>
    </source>
</evidence>
<sequence length="382" mass="42052">MAPLFSCYREYEKLHPGLRIVYRQADIADYLQTVITARLAGTSPDIYNVYSFWSGQLAAAGLLAKPPTEIHRFIRESYLPSTVPGAEVRGALWGIPGEISTYMLVYNKELLSRAGYAAPPRSWDEVRQMAASITRRNVRNNIATAGYAFGPTSGNTVHPFLAMLMARGVMPLQDQHRTGLATSEAEEVLAGMAQLFTDGSASNAVTSRDFSSGTVGMAIMANWVKDTLQQGLGERFSAVVGVAPIPSGEVDWRTLQYSFFWAVDARSPSQLEAWSLLRWLNTPRAGGRPSCTGEMLLRMGGLTGNKADIALGAPDLADDFTRPFVEALASGRAVALPNLRRMTEIQQLLHHNIERAWNRTLPPGLALRQAERQIMPLLEEER</sequence>
<dbReference type="RefSeq" id="WP_379594820.1">
    <property type="nucleotide sequence ID" value="NZ_JBHRTN010000006.1"/>
</dbReference>
<comment type="caution">
    <text evidence="3">The sequence shown here is derived from an EMBL/GenBank/DDBJ whole genome shotgun (WGS) entry which is preliminary data.</text>
</comment>
<dbReference type="InterPro" id="IPR006059">
    <property type="entry name" value="SBP"/>
</dbReference>
<protein>
    <submittedName>
        <fullName evidence="3">ABC transporter substrate-binding protein</fullName>
    </submittedName>
</protein>
<dbReference type="SUPFAM" id="SSF53850">
    <property type="entry name" value="Periplasmic binding protein-like II"/>
    <property type="match status" value="1"/>
</dbReference>
<evidence type="ECO:0000313" key="4">
    <source>
        <dbReference type="Proteomes" id="UP001595593"/>
    </source>
</evidence>
<dbReference type="PANTHER" id="PTHR43649:SF12">
    <property type="entry name" value="DIACETYLCHITOBIOSE BINDING PROTEIN DASA"/>
    <property type="match status" value="1"/>
</dbReference>
<name>A0ABV7FYZ3_9PROT</name>
<proteinExistence type="inferred from homology"/>
<accession>A0ABV7FYZ3</accession>
<dbReference type="Pfam" id="PF01547">
    <property type="entry name" value="SBP_bac_1"/>
    <property type="match status" value="1"/>
</dbReference>
<evidence type="ECO:0000313" key="3">
    <source>
        <dbReference type="EMBL" id="MFC3124400.1"/>
    </source>
</evidence>
<dbReference type="EMBL" id="JBHRTN010000006">
    <property type="protein sequence ID" value="MFC3124400.1"/>
    <property type="molecule type" value="Genomic_DNA"/>
</dbReference>
<keyword evidence="4" id="KW-1185">Reference proteome</keyword>
<evidence type="ECO:0000256" key="2">
    <source>
        <dbReference type="ARBA" id="ARBA00008520"/>
    </source>
</evidence>
<gene>
    <name evidence="3" type="ORF">ACFOD4_04940</name>
</gene>
<comment type="subcellular location">
    <subcellularLocation>
        <location evidence="1">Periplasm</location>
    </subcellularLocation>
</comment>
<reference evidence="4" key="1">
    <citation type="journal article" date="2019" name="Int. J. Syst. Evol. Microbiol.">
        <title>The Global Catalogue of Microorganisms (GCM) 10K type strain sequencing project: providing services to taxonomists for standard genome sequencing and annotation.</title>
        <authorList>
            <consortium name="The Broad Institute Genomics Platform"/>
            <consortium name="The Broad Institute Genome Sequencing Center for Infectious Disease"/>
            <person name="Wu L."/>
            <person name="Ma J."/>
        </authorList>
    </citation>
    <scope>NUCLEOTIDE SEQUENCE [LARGE SCALE GENOMIC DNA]</scope>
    <source>
        <strain evidence="4">KCTC 52094</strain>
    </source>
</reference>
<dbReference type="Proteomes" id="UP001595593">
    <property type="component" value="Unassembled WGS sequence"/>
</dbReference>
<dbReference type="Gene3D" id="3.40.190.10">
    <property type="entry name" value="Periplasmic binding protein-like II"/>
    <property type="match status" value="2"/>
</dbReference>
<dbReference type="InterPro" id="IPR050490">
    <property type="entry name" value="Bact_solute-bd_prot1"/>
</dbReference>
<dbReference type="PANTHER" id="PTHR43649">
    <property type="entry name" value="ARABINOSE-BINDING PROTEIN-RELATED"/>
    <property type="match status" value="1"/>
</dbReference>